<dbReference type="PANTHER" id="PTHR43794">
    <property type="entry name" value="AMINOHYDROLASE SSNA-RELATED"/>
    <property type="match status" value="1"/>
</dbReference>
<dbReference type="PANTHER" id="PTHR43794:SF11">
    <property type="entry name" value="AMIDOHYDROLASE-RELATED DOMAIN-CONTAINING PROTEIN"/>
    <property type="match status" value="1"/>
</dbReference>
<dbReference type="InterPro" id="IPR011059">
    <property type="entry name" value="Metal-dep_hydrolase_composite"/>
</dbReference>
<dbReference type="InterPro" id="IPR050287">
    <property type="entry name" value="MTA/SAH_deaminase"/>
</dbReference>
<proteinExistence type="predicted"/>
<evidence type="ECO:0000256" key="1">
    <source>
        <dbReference type="ARBA" id="ARBA00022801"/>
    </source>
</evidence>
<dbReference type="Gene3D" id="2.30.40.10">
    <property type="entry name" value="Urease, subunit C, domain 1"/>
    <property type="match status" value="1"/>
</dbReference>
<dbReference type="AlphaFoldDB" id="A0A381S5F8"/>
<dbReference type="SUPFAM" id="SSF51556">
    <property type="entry name" value="Metallo-dependent hydrolases"/>
    <property type="match status" value="1"/>
</dbReference>
<dbReference type="Gene3D" id="3.20.20.140">
    <property type="entry name" value="Metal-dependent hydrolases"/>
    <property type="match status" value="1"/>
</dbReference>
<dbReference type="SUPFAM" id="SSF51338">
    <property type="entry name" value="Composite domain of metallo-dependent hydrolases"/>
    <property type="match status" value="2"/>
</dbReference>
<evidence type="ECO:0000259" key="2">
    <source>
        <dbReference type="Pfam" id="PF01979"/>
    </source>
</evidence>
<sequence>MTQIHRHRFVAEVVVTCDTDNSVYAPGIVDIEDGRIHWVGSKEDAPDTSPTTKERDVGGLLMPGLVNAHCHTPMTLLRGVGDGLPLQRWLTEAMWPREGLMTSEDVWWGMTFGSAEMLQSGVTTSCEMYLFEEAVVDAAQQTGARLVMTPVVISESKRNLKEHITDLTHLYERHHDPAGRTTVGVAAHSAYDLGIDPVAELAGLARSLDTTLHLHLAETQEESADLERKFGQSITRILYDNGVFDGRVLAAHSVWVDRTDIELMAEGEVAVAHCPVSNMKLGAGIAPLVDLRAAGVTVGYGTDGPASNDSLDLWEEVKIAPLLARVKALDSTAITAAETLAMATREGAAAVGLHDTGSLIAGNAADMIRVDLDQSTFVPVTSPDELIAHLAWSGSNRLVTDVWVAGKQVVVGGEVQTVDTERARAQVQERACRLAGS</sequence>
<organism evidence="3">
    <name type="scientific">marine metagenome</name>
    <dbReference type="NCBI Taxonomy" id="408172"/>
    <lineage>
        <taxon>unclassified sequences</taxon>
        <taxon>metagenomes</taxon>
        <taxon>ecological metagenomes</taxon>
    </lineage>
</organism>
<dbReference type="EMBL" id="UINC01002690">
    <property type="protein sequence ID" value="SUZ99306.1"/>
    <property type="molecule type" value="Genomic_DNA"/>
</dbReference>
<name>A0A381S5F8_9ZZZZ</name>
<reference evidence="3" key="1">
    <citation type="submission" date="2018-05" db="EMBL/GenBank/DDBJ databases">
        <authorList>
            <person name="Lanie J.A."/>
            <person name="Ng W.-L."/>
            <person name="Kazmierczak K.M."/>
            <person name="Andrzejewski T.M."/>
            <person name="Davidsen T.M."/>
            <person name="Wayne K.J."/>
            <person name="Tettelin H."/>
            <person name="Glass J.I."/>
            <person name="Rusch D."/>
            <person name="Podicherti R."/>
            <person name="Tsui H.-C.T."/>
            <person name="Winkler M.E."/>
        </authorList>
    </citation>
    <scope>NUCLEOTIDE SEQUENCE</scope>
</reference>
<accession>A0A381S5F8</accession>
<dbReference type="InterPro" id="IPR006680">
    <property type="entry name" value="Amidohydro-rel"/>
</dbReference>
<dbReference type="Pfam" id="PF01979">
    <property type="entry name" value="Amidohydro_1"/>
    <property type="match status" value="1"/>
</dbReference>
<evidence type="ECO:0000313" key="3">
    <source>
        <dbReference type="EMBL" id="SUZ99306.1"/>
    </source>
</evidence>
<dbReference type="InterPro" id="IPR032466">
    <property type="entry name" value="Metal_Hydrolase"/>
</dbReference>
<keyword evidence="1" id="KW-0378">Hydrolase</keyword>
<protein>
    <recommendedName>
        <fullName evidence="2">Amidohydrolase-related domain-containing protein</fullName>
    </recommendedName>
</protein>
<gene>
    <name evidence="3" type="ORF">METZ01_LOCUS52160</name>
</gene>
<dbReference type="CDD" id="cd01298">
    <property type="entry name" value="ATZ_TRZ_like"/>
    <property type="match status" value="1"/>
</dbReference>
<feature type="domain" description="Amidohydrolase-related" evidence="2">
    <location>
        <begin position="61"/>
        <end position="409"/>
    </location>
</feature>
<dbReference type="GO" id="GO:0016810">
    <property type="term" value="F:hydrolase activity, acting on carbon-nitrogen (but not peptide) bonds"/>
    <property type="evidence" value="ECO:0007669"/>
    <property type="project" value="InterPro"/>
</dbReference>